<dbReference type="GO" id="GO:0005524">
    <property type="term" value="F:ATP binding"/>
    <property type="evidence" value="ECO:0007669"/>
    <property type="project" value="UniProtKB-UniRule"/>
</dbReference>
<evidence type="ECO:0000256" key="4">
    <source>
        <dbReference type="ARBA" id="ARBA00022993"/>
    </source>
</evidence>
<reference evidence="7" key="1">
    <citation type="submission" date="2020-07" db="EMBL/GenBank/DDBJ databases">
        <title>Huge and variable diversity of episymbiotic CPR bacteria and DPANN archaea in groundwater ecosystems.</title>
        <authorList>
            <person name="He C.Y."/>
            <person name="Keren R."/>
            <person name="Whittaker M."/>
            <person name="Farag I.F."/>
            <person name="Doudna J."/>
            <person name="Cate J.H.D."/>
            <person name="Banfield J.F."/>
        </authorList>
    </citation>
    <scope>NUCLEOTIDE SEQUENCE</scope>
    <source>
        <strain evidence="7">NC_groundwater_672_Ag_B-0.1um_62_36</strain>
    </source>
</reference>
<dbReference type="Gene3D" id="3.40.50.300">
    <property type="entry name" value="P-loop containing nucleotide triphosphate hydrolases"/>
    <property type="match status" value="1"/>
</dbReference>
<dbReference type="InterPro" id="IPR027417">
    <property type="entry name" value="P-loop_NTPase"/>
</dbReference>
<keyword evidence="3 5" id="KW-0067">ATP-binding</keyword>
<comment type="subcellular location">
    <subcellularLocation>
        <location evidence="5">Cytoplasm</location>
    </subcellularLocation>
</comment>
<proteinExistence type="inferred from homology"/>
<comment type="pathway">
    <text evidence="5">Cofactor biosynthesis; coenzyme A biosynthesis; CoA from (R)-pantothenate: step 5/5.</text>
</comment>
<dbReference type="PANTHER" id="PTHR10695:SF46">
    <property type="entry name" value="BIFUNCTIONAL COENZYME A SYNTHASE-RELATED"/>
    <property type="match status" value="1"/>
</dbReference>
<evidence type="ECO:0000256" key="6">
    <source>
        <dbReference type="NCBIfam" id="TIGR00152"/>
    </source>
</evidence>
<evidence type="ECO:0000313" key="7">
    <source>
        <dbReference type="EMBL" id="MBI2878058.1"/>
    </source>
</evidence>
<gene>
    <name evidence="5" type="primary">coaE</name>
    <name evidence="7" type="ORF">HYY20_14370</name>
</gene>
<evidence type="ECO:0000313" key="8">
    <source>
        <dbReference type="Proteomes" id="UP000769766"/>
    </source>
</evidence>
<keyword evidence="5 7" id="KW-0418">Kinase</keyword>
<dbReference type="SUPFAM" id="SSF52540">
    <property type="entry name" value="P-loop containing nucleoside triphosphate hydrolases"/>
    <property type="match status" value="1"/>
</dbReference>
<accession>A0A932CRD4</accession>
<dbReference type="Pfam" id="PF01121">
    <property type="entry name" value="CoaE"/>
    <property type="match status" value="1"/>
</dbReference>
<evidence type="ECO:0000256" key="3">
    <source>
        <dbReference type="ARBA" id="ARBA00022840"/>
    </source>
</evidence>
<dbReference type="PANTHER" id="PTHR10695">
    <property type="entry name" value="DEPHOSPHO-COA KINASE-RELATED"/>
    <property type="match status" value="1"/>
</dbReference>
<dbReference type="GO" id="GO:0004140">
    <property type="term" value="F:dephospho-CoA kinase activity"/>
    <property type="evidence" value="ECO:0007669"/>
    <property type="project" value="UniProtKB-UniRule"/>
</dbReference>
<dbReference type="InterPro" id="IPR001977">
    <property type="entry name" value="Depp_CoAkinase"/>
</dbReference>
<sequence length="216" mass="24440">MLIIGLTGGIASGKSIVMRTFRELEVPTFDADVMARQLTEPHQPAWREILGHFGEDLCLADGTLDRARLGTLVFSDPEKRRVLEGIVLPRMKEYLYGQRDQLAQQGKTFLIIEGATILEANYRGFCDSLIVVHTTPEVQLQRLIERNGYSREEALLRVQAQMPLEEKVKYADFVIYNTGSLEETLRQVRELHGHLRSLPATLRARPDALRESPSPA</sequence>
<dbReference type="NCBIfam" id="TIGR00152">
    <property type="entry name" value="dephospho-CoA kinase"/>
    <property type="match status" value="1"/>
</dbReference>
<name>A0A932CRD4_UNCTE</name>
<keyword evidence="4 5" id="KW-0173">Coenzyme A biosynthesis</keyword>
<dbReference type="PROSITE" id="PS51219">
    <property type="entry name" value="DPCK"/>
    <property type="match status" value="1"/>
</dbReference>
<comment type="similarity">
    <text evidence="1 5">Belongs to the CoaE family.</text>
</comment>
<protein>
    <recommendedName>
        <fullName evidence="5 6">Dephospho-CoA kinase</fullName>
        <ecNumber evidence="5 6">2.7.1.24</ecNumber>
    </recommendedName>
    <alternativeName>
        <fullName evidence="5">Dephosphocoenzyme A kinase</fullName>
    </alternativeName>
</protein>
<dbReference type="EMBL" id="JACPRF010000441">
    <property type="protein sequence ID" value="MBI2878058.1"/>
    <property type="molecule type" value="Genomic_DNA"/>
</dbReference>
<dbReference type="HAMAP" id="MF_00376">
    <property type="entry name" value="Dephospho_CoA_kinase"/>
    <property type="match status" value="1"/>
</dbReference>
<keyword evidence="2 5" id="KW-0547">Nucleotide-binding</keyword>
<keyword evidence="5" id="KW-0963">Cytoplasm</keyword>
<dbReference type="Proteomes" id="UP000769766">
    <property type="component" value="Unassembled WGS sequence"/>
</dbReference>
<feature type="binding site" evidence="5">
    <location>
        <begin position="11"/>
        <end position="16"/>
    </location>
    <ligand>
        <name>ATP</name>
        <dbReference type="ChEBI" id="CHEBI:30616"/>
    </ligand>
</feature>
<comment type="caution">
    <text evidence="7">The sequence shown here is derived from an EMBL/GenBank/DDBJ whole genome shotgun (WGS) entry which is preliminary data.</text>
</comment>
<evidence type="ECO:0000256" key="2">
    <source>
        <dbReference type="ARBA" id="ARBA00022741"/>
    </source>
</evidence>
<dbReference type="AlphaFoldDB" id="A0A932CRD4"/>
<dbReference type="EC" id="2.7.1.24" evidence="5 6"/>
<comment type="catalytic activity">
    <reaction evidence="5">
        <text>3'-dephospho-CoA + ATP = ADP + CoA + H(+)</text>
        <dbReference type="Rhea" id="RHEA:18245"/>
        <dbReference type="ChEBI" id="CHEBI:15378"/>
        <dbReference type="ChEBI" id="CHEBI:30616"/>
        <dbReference type="ChEBI" id="CHEBI:57287"/>
        <dbReference type="ChEBI" id="CHEBI:57328"/>
        <dbReference type="ChEBI" id="CHEBI:456216"/>
        <dbReference type="EC" id="2.7.1.24"/>
    </reaction>
</comment>
<dbReference type="CDD" id="cd02022">
    <property type="entry name" value="DPCK"/>
    <property type="match status" value="1"/>
</dbReference>
<keyword evidence="5 7" id="KW-0808">Transferase</keyword>
<organism evidence="7 8">
    <name type="scientific">Tectimicrobiota bacterium</name>
    <dbReference type="NCBI Taxonomy" id="2528274"/>
    <lineage>
        <taxon>Bacteria</taxon>
        <taxon>Pseudomonadati</taxon>
        <taxon>Nitrospinota/Tectimicrobiota group</taxon>
        <taxon>Candidatus Tectimicrobiota</taxon>
    </lineage>
</organism>
<evidence type="ECO:0000256" key="5">
    <source>
        <dbReference type="HAMAP-Rule" id="MF_00376"/>
    </source>
</evidence>
<comment type="function">
    <text evidence="5">Catalyzes the phosphorylation of the 3'-hydroxyl group of dephosphocoenzyme A to form coenzyme A.</text>
</comment>
<dbReference type="GO" id="GO:0005737">
    <property type="term" value="C:cytoplasm"/>
    <property type="evidence" value="ECO:0007669"/>
    <property type="project" value="UniProtKB-SubCell"/>
</dbReference>
<evidence type="ECO:0000256" key="1">
    <source>
        <dbReference type="ARBA" id="ARBA00009018"/>
    </source>
</evidence>
<dbReference type="GO" id="GO:0015937">
    <property type="term" value="P:coenzyme A biosynthetic process"/>
    <property type="evidence" value="ECO:0007669"/>
    <property type="project" value="UniProtKB-UniRule"/>
</dbReference>